<dbReference type="GO" id="GO:0003700">
    <property type="term" value="F:DNA-binding transcription factor activity"/>
    <property type="evidence" value="ECO:0007669"/>
    <property type="project" value="TreeGrafter"/>
</dbReference>
<proteinExistence type="predicted"/>
<keyword evidence="2 4" id="KW-0238">DNA-binding</keyword>
<reference evidence="6 7" key="1">
    <citation type="submission" date="2021-01" db="EMBL/GenBank/DDBJ databases">
        <title>Whole genome shotgun sequence of Catellatospora citrea NBRC 14495.</title>
        <authorList>
            <person name="Komaki H."/>
            <person name="Tamura T."/>
        </authorList>
    </citation>
    <scope>NUCLEOTIDE SEQUENCE [LARGE SCALE GENOMIC DNA]</scope>
    <source>
        <strain evidence="6 7">NBRC 14495</strain>
    </source>
</reference>
<evidence type="ECO:0000313" key="7">
    <source>
        <dbReference type="Proteomes" id="UP000659904"/>
    </source>
</evidence>
<dbReference type="Gene3D" id="1.10.10.60">
    <property type="entry name" value="Homeodomain-like"/>
    <property type="match status" value="1"/>
</dbReference>
<dbReference type="GO" id="GO:0000976">
    <property type="term" value="F:transcription cis-regulatory region binding"/>
    <property type="evidence" value="ECO:0007669"/>
    <property type="project" value="TreeGrafter"/>
</dbReference>
<keyword evidence="1" id="KW-0805">Transcription regulation</keyword>
<dbReference type="InterPro" id="IPR036271">
    <property type="entry name" value="Tet_transcr_reg_TetR-rel_C_sf"/>
</dbReference>
<dbReference type="SUPFAM" id="SSF46689">
    <property type="entry name" value="Homeodomain-like"/>
    <property type="match status" value="1"/>
</dbReference>
<dbReference type="Proteomes" id="UP000659904">
    <property type="component" value="Unassembled WGS sequence"/>
</dbReference>
<comment type="caution">
    <text evidence="6">The sequence shown here is derived from an EMBL/GenBank/DDBJ whole genome shotgun (WGS) entry which is preliminary data.</text>
</comment>
<dbReference type="Pfam" id="PF00440">
    <property type="entry name" value="TetR_N"/>
    <property type="match status" value="1"/>
</dbReference>
<dbReference type="InterPro" id="IPR004111">
    <property type="entry name" value="Repressor_TetR_C"/>
</dbReference>
<dbReference type="PANTHER" id="PTHR30055:SF151">
    <property type="entry name" value="TRANSCRIPTIONAL REGULATORY PROTEIN"/>
    <property type="match status" value="1"/>
</dbReference>
<evidence type="ECO:0000256" key="3">
    <source>
        <dbReference type="ARBA" id="ARBA00023163"/>
    </source>
</evidence>
<evidence type="ECO:0000256" key="1">
    <source>
        <dbReference type="ARBA" id="ARBA00023015"/>
    </source>
</evidence>
<dbReference type="AlphaFoldDB" id="A0A8J3NZM9"/>
<protein>
    <submittedName>
        <fullName evidence="6">TetR family transcriptional regulator</fullName>
    </submittedName>
</protein>
<accession>A0A8J3NZM9</accession>
<evidence type="ECO:0000313" key="6">
    <source>
        <dbReference type="EMBL" id="GIF96500.1"/>
    </source>
</evidence>
<dbReference type="SUPFAM" id="SSF48498">
    <property type="entry name" value="Tetracyclin repressor-like, C-terminal domain"/>
    <property type="match status" value="1"/>
</dbReference>
<dbReference type="Gene3D" id="1.10.357.10">
    <property type="entry name" value="Tetracycline Repressor, domain 2"/>
    <property type="match status" value="1"/>
</dbReference>
<keyword evidence="3" id="KW-0804">Transcription</keyword>
<sequence length="269" mass="28755">MTLYGGQGDPARTMALLWRAHSPATEDRPRTGRTAPGPKQGLTVDAIIEAAIAVADADGMDRLSMRAVGERLGTSAMALYTYVPSKRELVDLMYDHAHAGLPDTYQVDGGVRPAVLAWADDLWDRYLRHPWLLQVSYARPVLGPHEQAVLESLLAVLHAADLPTRKLRPAVSALFHLVRGAAQTATEGLAAASATGTSDQQWWTERSALLARLAPDFAQRFPHSTALAGSSSTTHYDPVRLAKDALDGGLHLLLDGLLPADGEAGTSAA</sequence>
<evidence type="ECO:0000256" key="2">
    <source>
        <dbReference type="ARBA" id="ARBA00023125"/>
    </source>
</evidence>
<dbReference type="InterPro" id="IPR001647">
    <property type="entry name" value="HTH_TetR"/>
</dbReference>
<dbReference type="InterPro" id="IPR009057">
    <property type="entry name" value="Homeodomain-like_sf"/>
</dbReference>
<feature type="DNA-binding region" description="H-T-H motif" evidence="4">
    <location>
        <begin position="64"/>
        <end position="83"/>
    </location>
</feature>
<dbReference type="InterPro" id="IPR050109">
    <property type="entry name" value="HTH-type_TetR-like_transc_reg"/>
</dbReference>
<organism evidence="6 7">
    <name type="scientific">Catellatospora citrea</name>
    <dbReference type="NCBI Taxonomy" id="53366"/>
    <lineage>
        <taxon>Bacteria</taxon>
        <taxon>Bacillati</taxon>
        <taxon>Actinomycetota</taxon>
        <taxon>Actinomycetes</taxon>
        <taxon>Micromonosporales</taxon>
        <taxon>Micromonosporaceae</taxon>
        <taxon>Catellatospora</taxon>
    </lineage>
</organism>
<gene>
    <name evidence="6" type="ORF">Cci01nite_15940</name>
</gene>
<evidence type="ECO:0000259" key="5">
    <source>
        <dbReference type="PROSITE" id="PS50977"/>
    </source>
</evidence>
<keyword evidence="7" id="KW-1185">Reference proteome</keyword>
<name>A0A8J3NZM9_9ACTN</name>
<dbReference type="Pfam" id="PF02909">
    <property type="entry name" value="TetR_C_1"/>
    <property type="match status" value="1"/>
</dbReference>
<feature type="domain" description="HTH tetR-type" evidence="5">
    <location>
        <begin position="41"/>
        <end position="101"/>
    </location>
</feature>
<dbReference type="GO" id="GO:0045892">
    <property type="term" value="P:negative regulation of DNA-templated transcription"/>
    <property type="evidence" value="ECO:0007669"/>
    <property type="project" value="InterPro"/>
</dbReference>
<dbReference type="PANTHER" id="PTHR30055">
    <property type="entry name" value="HTH-TYPE TRANSCRIPTIONAL REGULATOR RUTR"/>
    <property type="match status" value="1"/>
</dbReference>
<dbReference type="EMBL" id="BONH01000005">
    <property type="protein sequence ID" value="GIF96500.1"/>
    <property type="molecule type" value="Genomic_DNA"/>
</dbReference>
<dbReference type="PROSITE" id="PS50977">
    <property type="entry name" value="HTH_TETR_2"/>
    <property type="match status" value="1"/>
</dbReference>
<dbReference type="RefSeq" id="WP_120319471.1">
    <property type="nucleotide sequence ID" value="NZ_BONH01000005.1"/>
</dbReference>
<evidence type="ECO:0000256" key="4">
    <source>
        <dbReference type="PROSITE-ProRule" id="PRU00335"/>
    </source>
</evidence>